<proteinExistence type="predicted"/>
<sequence length="124" mass="14431">MECPCGSSFQFEHCCARIHNGILSPSSAEMLMRARYSAFAIGNIDFLYNSFHPSTRRFQNKQDIKKWALENIWLGLEIVKSTTLTVEFKARYQDLISGAQYVHHEKSNFKELQGTWYYVDGRLI</sequence>
<dbReference type="Proteomes" id="UP000190150">
    <property type="component" value="Unassembled WGS sequence"/>
</dbReference>
<name>A0A1T5G173_9SPHI</name>
<organism evidence="2 3">
    <name type="scientific">Sphingobacterium nematocida</name>
    <dbReference type="NCBI Taxonomy" id="1513896"/>
    <lineage>
        <taxon>Bacteria</taxon>
        <taxon>Pseudomonadati</taxon>
        <taxon>Bacteroidota</taxon>
        <taxon>Sphingobacteriia</taxon>
        <taxon>Sphingobacteriales</taxon>
        <taxon>Sphingobacteriaceae</taxon>
        <taxon>Sphingobacterium</taxon>
    </lineage>
</organism>
<keyword evidence="3" id="KW-1185">Reference proteome</keyword>
<accession>A0A1T5G173</accession>
<dbReference type="InterPro" id="IPR032710">
    <property type="entry name" value="NTF2-like_dom_sf"/>
</dbReference>
<dbReference type="RefSeq" id="WP_079645330.1">
    <property type="nucleotide sequence ID" value="NZ_FUZF01000020.1"/>
</dbReference>
<evidence type="ECO:0000313" key="2">
    <source>
        <dbReference type="EMBL" id="SKC02099.1"/>
    </source>
</evidence>
<dbReference type="AlphaFoldDB" id="A0A1T5G173"/>
<dbReference type="SUPFAM" id="SSF54427">
    <property type="entry name" value="NTF2-like"/>
    <property type="match status" value="1"/>
</dbReference>
<dbReference type="InterPro" id="IPR048469">
    <property type="entry name" value="YchJ-like_M"/>
</dbReference>
<dbReference type="EMBL" id="FUZF01000020">
    <property type="protein sequence ID" value="SKC02099.1"/>
    <property type="molecule type" value="Genomic_DNA"/>
</dbReference>
<gene>
    <name evidence="2" type="ORF">SAMN05660841_03683</name>
</gene>
<dbReference type="OrthoDB" id="21421at2"/>
<dbReference type="STRING" id="1513896.SAMN05660841_03683"/>
<evidence type="ECO:0000259" key="1">
    <source>
        <dbReference type="Pfam" id="PF17775"/>
    </source>
</evidence>
<reference evidence="3" key="1">
    <citation type="submission" date="2017-02" db="EMBL/GenBank/DDBJ databases">
        <authorList>
            <person name="Varghese N."/>
            <person name="Submissions S."/>
        </authorList>
    </citation>
    <scope>NUCLEOTIDE SEQUENCE [LARGE SCALE GENOMIC DNA]</scope>
    <source>
        <strain evidence="3">DSM 24091</strain>
    </source>
</reference>
<dbReference type="Pfam" id="PF17775">
    <property type="entry name" value="YchJ_M-like"/>
    <property type="match status" value="1"/>
</dbReference>
<evidence type="ECO:0000313" key="3">
    <source>
        <dbReference type="Proteomes" id="UP000190150"/>
    </source>
</evidence>
<protein>
    <submittedName>
        <fullName evidence="2">SEC-C motif-containing protein</fullName>
    </submittedName>
</protein>
<feature type="domain" description="YchJ-like middle NTF2-like" evidence="1">
    <location>
        <begin position="27"/>
        <end position="121"/>
    </location>
</feature>
<dbReference type="Gene3D" id="3.10.450.50">
    <property type="match status" value="1"/>
</dbReference>